<feature type="domain" description="Methyltransferase type 11" evidence="1">
    <location>
        <begin position="52"/>
        <end position="149"/>
    </location>
</feature>
<organism evidence="2 3">
    <name type="scientific">Ramazzottius varieornatus</name>
    <name type="common">Water bear</name>
    <name type="synonym">Tardigrade</name>
    <dbReference type="NCBI Taxonomy" id="947166"/>
    <lineage>
        <taxon>Eukaryota</taxon>
        <taxon>Metazoa</taxon>
        <taxon>Ecdysozoa</taxon>
        <taxon>Tardigrada</taxon>
        <taxon>Eutardigrada</taxon>
        <taxon>Parachela</taxon>
        <taxon>Hypsibioidea</taxon>
        <taxon>Ramazzottiidae</taxon>
        <taxon>Ramazzottius</taxon>
    </lineage>
</organism>
<dbReference type="GO" id="GO:0008757">
    <property type="term" value="F:S-adenosylmethionine-dependent methyltransferase activity"/>
    <property type="evidence" value="ECO:0007669"/>
    <property type="project" value="InterPro"/>
</dbReference>
<dbReference type="AlphaFoldDB" id="A0A1D1UZV6"/>
<proteinExistence type="predicted"/>
<reference evidence="2 3" key="1">
    <citation type="journal article" date="2016" name="Nat. Commun.">
        <title>Extremotolerant tardigrade genome and improved radiotolerance of human cultured cells by tardigrade-unique protein.</title>
        <authorList>
            <person name="Hashimoto T."/>
            <person name="Horikawa D.D."/>
            <person name="Saito Y."/>
            <person name="Kuwahara H."/>
            <person name="Kozuka-Hata H."/>
            <person name="Shin-I T."/>
            <person name="Minakuchi Y."/>
            <person name="Ohishi K."/>
            <person name="Motoyama A."/>
            <person name="Aizu T."/>
            <person name="Enomoto A."/>
            <person name="Kondo K."/>
            <person name="Tanaka S."/>
            <person name="Hara Y."/>
            <person name="Koshikawa S."/>
            <person name="Sagara H."/>
            <person name="Miura T."/>
            <person name="Yokobori S."/>
            <person name="Miyagawa K."/>
            <person name="Suzuki Y."/>
            <person name="Kubo T."/>
            <person name="Oyama M."/>
            <person name="Kohara Y."/>
            <person name="Fujiyama A."/>
            <person name="Arakawa K."/>
            <person name="Katayama T."/>
            <person name="Toyoda A."/>
            <person name="Kunieda T."/>
        </authorList>
    </citation>
    <scope>NUCLEOTIDE SEQUENCE [LARGE SCALE GENOMIC DNA]</scope>
    <source>
        <strain evidence="2 3">YOKOZUNA-1</strain>
    </source>
</reference>
<name>A0A1D1UZV6_RAMVA</name>
<dbReference type="InterPro" id="IPR029063">
    <property type="entry name" value="SAM-dependent_MTases_sf"/>
</dbReference>
<dbReference type="CDD" id="cd02440">
    <property type="entry name" value="AdoMet_MTases"/>
    <property type="match status" value="1"/>
</dbReference>
<dbReference type="Proteomes" id="UP000186922">
    <property type="component" value="Unassembled WGS sequence"/>
</dbReference>
<dbReference type="Pfam" id="PF08241">
    <property type="entry name" value="Methyltransf_11"/>
    <property type="match status" value="1"/>
</dbReference>
<dbReference type="OrthoDB" id="540004at2759"/>
<evidence type="ECO:0000259" key="1">
    <source>
        <dbReference type="Pfam" id="PF08241"/>
    </source>
</evidence>
<evidence type="ECO:0000313" key="2">
    <source>
        <dbReference type="EMBL" id="GAU91718.1"/>
    </source>
</evidence>
<accession>A0A1D1UZV6</accession>
<gene>
    <name evidence="2" type="primary">RvY_03923-1</name>
    <name evidence="2" type="synonym">RvY_03923.1</name>
    <name evidence="2" type="ORF">RvY_03923</name>
</gene>
<protein>
    <recommendedName>
        <fullName evidence="1">Methyltransferase type 11 domain-containing protein</fullName>
    </recommendedName>
</protein>
<comment type="caution">
    <text evidence="2">The sequence shown here is derived from an EMBL/GenBank/DDBJ whole genome shotgun (WGS) entry which is preliminary data.</text>
</comment>
<sequence>MAGTMTATTVHAKPTFLLTNNKKGFMIQSIDEYVQSFFDYVKACPKAARVADFGVAYGYTSKELLKSGAQVIANDLSESQLHELWDTVSEEDRTHLELLPGNVLEIESIAENSLDGILACRWIHFLTGDELRTILGKFHKWLKPGGLLCVTAESVHLGSHKVLFDKYLERKGKNEEWPGFVKVKDLTTQRKQHMPESLMLYDTDVLGREVQKAGFAVEKIGYIDRPYYPEDLRNGGQEAIGALANKM</sequence>
<keyword evidence="3" id="KW-1185">Reference proteome</keyword>
<evidence type="ECO:0000313" key="3">
    <source>
        <dbReference type="Proteomes" id="UP000186922"/>
    </source>
</evidence>
<dbReference type="EMBL" id="BDGG01000002">
    <property type="protein sequence ID" value="GAU91718.1"/>
    <property type="molecule type" value="Genomic_DNA"/>
</dbReference>
<dbReference type="Gene3D" id="3.40.50.150">
    <property type="entry name" value="Vaccinia Virus protein VP39"/>
    <property type="match status" value="1"/>
</dbReference>
<dbReference type="SUPFAM" id="SSF53335">
    <property type="entry name" value="S-adenosyl-L-methionine-dependent methyltransferases"/>
    <property type="match status" value="1"/>
</dbReference>
<dbReference type="InterPro" id="IPR013216">
    <property type="entry name" value="Methyltransf_11"/>
</dbReference>